<dbReference type="EMBL" id="CAAALY010251261">
    <property type="protein sequence ID" value="VEL36044.1"/>
    <property type="molecule type" value="Genomic_DNA"/>
</dbReference>
<comment type="caution">
    <text evidence="1">The sequence shown here is derived from an EMBL/GenBank/DDBJ whole genome shotgun (WGS) entry which is preliminary data.</text>
</comment>
<keyword evidence="2" id="KW-1185">Reference proteome</keyword>
<gene>
    <name evidence="1" type="ORF">PXEA_LOCUS29484</name>
</gene>
<dbReference type="Proteomes" id="UP000784294">
    <property type="component" value="Unassembled WGS sequence"/>
</dbReference>
<evidence type="ECO:0000313" key="1">
    <source>
        <dbReference type="EMBL" id="VEL36044.1"/>
    </source>
</evidence>
<dbReference type="AlphaFoldDB" id="A0A3S5BRD4"/>
<reference evidence="1" key="1">
    <citation type="submission" date="2018-11" db="EMBL/GenBank/DDBJ databases">
        <authorList>
            <consortium name="Pathogen Informatics"/>
        </authorList>
    </citation>
    <scope>NUCLEOTIDE SEQUENCE</scope>
</reference>
<sequence>MMSLELHIATRPAKLSTTTYTYNKHPSYTGSDITCPPDVRRKGCNIPLRTRRTDMYPNPALDPIMAACFAILLPAEPHISNNPAAEVEALSDHIQDSRRLAFVVGNAHDIILSRFTTLSSLAIRPPLRIMAPKSNPTILPEQEASCNIGESMPPGLPSSVRRDRFRTFPVLPNSWSYAEYYEQFFTECTDHKIVLYSQITPMLHIPLAVNLLANPACNQIRVLASGPSPFGQNGIRLCVGSFGAQMSEA</sequence>
<evidence type="ECO:0000313" key="2">
    <source>
        <dbReference type="Proteomes" id="UP000784294"/>
    </source>
</evidence>
<accession>A0A3S5BRD4</accession>
<organism evidence="1 2">
    <name type="scientific">Protopolystoma xenopodis</name>
    <dbReference type="NCBI Taxonomy" id="117903"/>
    <lineage>
        <taxon>Eukaryota</taxon>
        <taxon>Metazoa</taxon>
        <taxon>Spiralia</taxon>
        <taxon>Lophotrochozoa</taxon>
        <taxon>Platyhelminthes</taxon>
        <taxon>Monogenea</taxon>
        <taxon>Polyopisthocotylea</taxon>
        <taxon>Polystomatidea</taxon>
        <taxon>Polystomatidae</taxon>
        <taxon>Protopolystoma</taxon>
    </lineage>
</organism>
<name>A0A3S5BRD4_9PLAT</name>
<protein>
    <submittedName>
        <fullName evidence="1">Uncharacterized protein</fullName>
    </submittedName>
</protein>
<proteinExistence type="predicted"/>